<dbReference type="PRINTS" id="PR00799">
    <property type="entry name" value="TRANSAMINASE"/>
</dbReference>
<dbReference type="InterPro" id="IPR004839">
    <property type="entry name" value="Aminotransferase_I/II_large"/>
</dbReference>
<dbReference type="InterPro" id="IPR000796">
    <property type="entry name" value="Asp_trans"/>
</dbReference>
<sequence>MAKSFFHDIEPVPTAETFRILDQFNSDTNPNKVNLGIGVYRTNEGKPWVLPVVSSTETALAADKTLNHDYLSIDGMKEFYTIASKLILGADSPAIVENRVCAVQALSGTGSLRLILEFTKRFLPPKVVYTPKPTWGNHVKIARDAGFTDRREYRCYNKETRGLDLNGMLEDLQNAPEGSVIILHGCGQNPTGVDPSNEEWIKIANVIKEKHLFPLLDYAYLGLVSGDIDQDAFAVRHFVSQGIELGVAQSFAKNFGLYSSRIGCSFLVASSAEYVNTLRSQLKAIIRPMWSNPPVEGARIVTTVLSNPALLTEWKECVLSMSKRIKSARESLFQKMRELGTPGNWEHIMKHCGMFTFTGLTPRQVKYLLEKYHIYTLGNGRINMCIINPSNVEYVAKGIDDAVRNVTE</sequence>
<keyword evidence="6" id="KW-0808">Transferase</keyword>
<dbReference type="InterPro" id="IPR015421">
    <property type="entry name" value="PyrdxlP-dep_Trfase_major"/>
</dbReference>
<dbReference type="CDD" id="cd00609">
    <property type="entry name" value="AAT_like"/>
    <property type="match status" value="1"/>
</dbReference>
<dbReference type="Gene3D" id="3.90.1150.10">
    <property type="entry name" value="Aspartate Aminotransferase, domain 1"/>
    <property type="match status" value="1"/>
</dbReference>
<evidence type="ECO:0000256" key="1">
    <source>
        <dbReference type="ARBA" id="ARBA00001933"/>
    </source>
</evidence>
<feature type="domain" description="Aminotransferase class I/classII large" evidence="8">
    <location>
        <begin position="31"/>
        <end position="399"/>
    </location>
</feature>
<dbReference type="FunFam" id="3.40.640.10:FF:000066">
    <property type="entry name" value="Aspartate aminotransferase"/>
    <property type="match status" value="1"/>
</dbReference>
<evidence type="ECO:0000256" key="7">
    <source>
        <dbReference type="ARBA" id="ARBA00022898"/>
    </source>
</evidence>
<keyword evidence="5 9" id="KW-0032">Aminotransferase</keyword>
<dbReference type="EMBL" id="CACRXK020000539">
    <property type="protein sequence ID" value="CAB3982763.1"/>
    <property type="molecule type" value="Genomic_DNA"/>
</dbReference>
<keyword evidence="7" id="KW-0663">Pyridoxal phosphate</keyword>
<proteinExistence type="inferred from homology"/>
<dbReference type="Gene3D" id="3.40.640.10">
    <property type="entry name" value="Type I PLP-dependent aspartate aminotransferase-like (Major domain)"/>
    <property type="match status" value="1"/>
</dbReference>
<name>A0A7D9HKA2_PARCT</name>
<evidence type="ECO:0000256" key="5">
    <source>
        <dbReference type="ARBA" id="ARBA00022576"/>
    </source>
</evidence>
<dbReference type="NCBIfam" id="NF006719">
    <property type="entry name" value="PRK09257.1"/>
    <property type="match status" value="1"/>
</dbReference>
<dbReference type="EC" id="2.6.1.1" evidence="4"/>
<dbReference type="PANTHER" id="PTHR11879:SF55">
    <property type="entry name" value="GLUTAMATE OXALOACETATE TRANSAMINASE 1, ISOFORM B"/>
    <property type="match status" value="1"/>
</dbReference>
<dbReference type="AlphaFoldDB" id="A0A7D9HKA2"/>
<evidence type="ECO:0000256" key="3">
    <source>
        <dbReference type="ARBA" id="ARBA00011738"/>
    </source>
</evidence>
<dbReference type="GO" id="GO:0005829">
    <property type="term" value="C:cytosol"/>
    <property type="evidence" value="ECO:0007669"/>
    <property type="project" value="TreeGrafter"/>
</dbReference>
<comment type="caution">
    <text evidence="9">The sequence shown here is derived from an EMBL/GenBank/DDBJ whole genome shotgun (WGS) entry which is preliminary data.</text>
</comment>
<keyword evidence="10" id="KW-1185">Reference proteome</keyword>
<dbReference type="InterPro" id="IPR015422">
    <property type="entry name" value="PyrdxlP-dep_Trfase_small"/>
</dbReference>
<evidence type="ECO:0000259" key="8">
    <source>
        <dbReference type="Pfam" id="PF00155"/>
    </source>
</evidence>
<dbReference type="OrthoDB" id="5946442at2759"/>
<dbReference type="Pfam" id="PF00155">
    <property type="entry name" value="Aminotran_1_2"/>
    <property type="match status" value="1"/>
</dbReference>
<evidence type="ECO:0000313" key="10">
    <source>
        <dbReference type="Proteomes" id="UP001152795"/>
    </source>
</evidence>
<dbReference type="GO" id="GO:0030170">
    <property type="term" value="F:pyridoxal phosphate binding"/>
    <property type="evidence" value="ECO:0007669"/>
    <property type="project" value="InterPro"/>
</dbReference>
<dbReference type="PANTHER" id="PTHR11879">
    <property type="entry name" value="ASPARTATE AMINOTRANSFERASE"/>
    <property type="match status" value="1"/>
</dbReference>
<dbReference type="SUPFAM" id="SSF53383">
    <property type="entry name" value="PLP-dependent transferases"/>
    <property type="match status" value="1"/>
</dbReference>
<evidence type="ECO:0000256" key="6">
    <source>
        <dbReference type="ARBA" id="ARBA00022679"/>
    </source>
</evidence>
<comment type="subunit">
    <text evidence="3">Homodimer.</text>
</comment>
<dbReference type="GO" id="GO:0006532">
    <property type="term" value="P:aspartate biosynthetic process"/>
    <property type="evidence" value="ECO:0007669"/>
    <property type="project" value="TreeGrafter"/>
</dbReference>
<protein>
    <recommendedName>
        <fullName evidence="4">aspartate transaminase</fullName>
        <ecNumber evidence="4">2.6.1.1</ecNumber>
    </recommendedName>
</protein>
<evidence type="ECO:0000256" key="2">
    <source>
        <dbReference type="ARBA" id="ARBA00007441"/>
    </source>
</evidence>
<accession>A0A7D9HKA2</accession>
<evidence type="ECO:0000256" key="4">
    <source>
        <dbReference type="ARBA" id="ARBA00012753"/>
    </source>
</evidence>
<comment type="similarity">
    <text evidence="2">Belongs to the class-I pyridoxal-phosphate-dependent aminotransferase family.</text>
</comment>
<dbReference type="Proteomes" id="UP001152795">
    <property type="component" value="Unassembled WGS sequence"/>
</dbReference>
<gene>
    <name evidence="9" type="ORF">PACLA_8A087172</name>
</gene>
<reference evidence="9" key="1">
    <citation type="submission" date="2020-04" db="EMBL/GenBank/DDBJ databases">
        <authorList>
            <person name="Alioto T."/>
            <person name="Alioto T."/>
            <person name="Gomez Garrido J."/>
        </authorList>
    </citation>
    <scope>NUCLEOTIDE SEQUENCE</scope>
    <source>
        <strain evidence="9">A484AB</strain>
    </source>
</reference>
<comment type="cofactor">
    <cofactor evidence="1">
        <name>pyridoxal 5'-phosphate</name>
        <dbReference type="ChEBI" id="CHEBI:597326"/>
    </cofactor>
</comment>
<dbReference type="GO" id="GO:0004069">
    <property type="term" value="F:L-aspartate:2-oxoglutarate aminotransferase activity"/>
    <property type="evidence" value="ECO:0007669"/>
    <property type="project" value="UniProtKB-EC"/>
</dbReference>
<organism evidence="9 10">
    <name type="scientific">Paramuricea clavata</name>
    <name type="common">Red gorgonian</name>
    <name type="synonym">Violescent sea-whip</name>
    <dbReference type="NCBI Taxonomy" id="317549"/>
    <lineage>
        <taxon>Eukaryota</taxon>
        <taxon>Metazoa</taxon>
        <taxon>Cnidaria</taxon>
        <taxon>Anthozoa</taxon>
        <taxon>Octocorallia</taxon>
        <taxon>Malacalcyonacea</taxon>
        <taxon>Plexauridae</taxon>
        <taxon>Paramuricea</taxon>
    </lineage>
</organism>
<dbReference type="InterPro" id="IPR015424">
    <property type="entry name" value="PyrdxlP-dep_Trfase"/>
</dbReference>
<evidence type="ECO:0000313" key="9">
    <source>
        <dbReference type="EMBL" id="CAB3982763.1"/>
    </source>
</evidence>